<evidence type="ECO:0000313" key="2">
    <source>
        <dbReference type="EMBL" id="CAB4331283.1"/>
    </source>
</evidence>
<sequence length="398" mass="42855">MSILNFEEPPKKKSPALLIGISVAFFISTIGIAVASLITLNTDNSIEFGQGVAQTTACDNSIVLAPYSTFDNSGVGEFKFSSISLSNVDSTIQEESGDPGCAFKTFTIKAYKKNGELLSPSYSIYVSPTSFSSPDGSIEQSDLNSTNSSITLTFTSPDIAASDVERITIESIENQSVISGQPISMSTSCDSQITVTPYSTLIDGYYSMERVVISNLDLTPAGDPSNTGKSQSEIDNHPGEYWDSSINIWVPTCEKKAVILRAFTSSTDFAYLTVGADITSPLYLVFNSNPVFNFTDAYNTAWGFAISTSPQGVLKVLGRSSQWEALEITDISYSNLKNASLYLIRHNAWDSVTQRGLPLAAVNYFTLETRDNGSGYDVTCLANQGNGDCSTDHAAVGW</sequence>
<evidence type="ECO:0000313" key="5">
    <source>
        <dbReference type="EMBL" id="CAB5136860.1"/>
    </source>
</evidence>
<dbReference type="EMBL" id="CAFBRY010000003">
    <property type="protein sequence ID" value="CAB5136860.1"/>
    <property type="molecule type" value="Genomic_DNA"/>
</dbReference>
<dbReference type="AlphaFoldDB" id="A0A6J6RE06"/>
<organism evidence="3">
    <name type="scientific">freshwater metagenome</name>
    <dbReference type="NCBI Taxonomy" id="449393"/>
    <lineage>
        <taxon>unclassified sequences</taxon>
        <taxon>metagenomes</taxon>
        <taxon>ecological metagenomes</taxon>
    </lineage>
</organism>
<accession>A0A6J6RE06</accession>
<feature type="transmembrane region" description="Helical" evidence="1">
    <location>
        <begin position="16"/>
        <end position="38"/>
    </location>
</feature>
<keyword evidence="1" id="KW-0812">Transmembrane</keyword>
<dbReference type="EMBL" id="CAFABC010000004">
    <property type="protein sequence ID" value="CAB4817583.1"/>
    <property type="molecule type" value="Genomic_DNA"/>
</dbReference>
<reference evidence="3" key="1">
    <citation type="submission" date="2020-05" db="EMBL/GenBank/DDBJ databases">
        <authorList>
            <person name="Chiriac C."/>
            <person name="Salcher M."/>
            <person name="Ghai R."/>
            <person name="Kavagutti S V."/>
        </authorList>
    </citation>
    <scope>NUCLEOTIDE SEQUENCE</scope>
</reference>
<evidence type="ECO:0000313" key="4">
    <source>
        <dbReference type="EMBL" id="CAB4817583.1"/>
    </source>
</evidence>
<gene>
    <name evidence="3" type="ORF">UFOPK2731_00146</name>
    <name evidence="4" type="ORF">UFOPK3161_00333</name>
    <name evidence="2" type="ORF">UFOPK3962_00208</name>
    <name evidence="5" type="ORF">UFOPK4427_00234</name>
</gene>
<evidence type="ECO:0000256" key="1">
    <source>
        <dbReference type="SAM" id="Phobius"/>
    </source>
</evidence>
<evidence type="ECO:0000313" key="3">
    <source>
        <dbReference type="EMBL" id="CAB4721286.1"/>
    </source>
</evidence>
<keyword evidence="1" id="KW-0472">Membrane</keyword>
<protein>
    <submittedName>
        <fullName evidence="3">Unannotated protein</fullName>
    </submittedName>
</protein>
<name>A0A6J6RE06_9ZZZZ</name>
<keyword evidence="1" id="KW-1133">Transmembrane helix</keyword>
<proteinExistence type="predicted"/>
<dbReference type="EMBL" id="CAEZYO010000002">
    <property type="protein sequence ID" value="CAB4721286.1"/>
    <property type="molecule type" value="Genomic_DNA"/>
</dbReference>
<dbReference type="EMBL" id="CAESAH010000003">
    <property type="protein sequence ID" value="CAB4331283.1"/>
    <property type="molecule type" value="Genomic_DNA"/>
</dbReference>